<proteinExistence type="predicted"/>
<organism evidence="2 3">
    <name type="scientific">Jannaschia rubra</name>
    <dbReference type="NCBI Taxonomy" id="282197"/>
    <lineage>
        <taxon>Bacteria</taxon>
        <taxon>Pseudomonadati</taxon>
        <taxon>Pseudomonadota</taxon>
        <taxon>Alphaproteobacteria</taxon>
        <taxon>Rhodobacterales</taxon>
        <taxon>Roseobacteraceae</taxon>
        <taxon>Jannaschia</taxon>
    </lineage>
</organism>
<dbReference type="Proteomes" id="UP000048908">
    <property type="component" value="Unassembled WGS sequence"/>
</dbReference>
<dbReference type="NCBIfam" id="TIGR01764">
    <property type="entry name" value="excise"/>
    <property type="match status" value="1"/>
</dbReference>
<dbReference type="RefSeq" id="WP_055684239.1">
    <property type="nucleotide sequence ID" value="NZ_CXPG01000027.1"/>
</dbReference>
<dbReference type="InterPro" id="IPR010093">
    <property type="entry name" value="SinI_DNA-bd"/>
</dbReference>
<dbReference type="STRING" id="282197.SAMN04488517_11068"/>
<evidence type="ECO:0000259" key="1">
    <source>
        <dbReference type="Pfam" id="PF12728"/>
    </source>
</evidence>
<feature type="domain" description="Helix-turn-helix" evidence="1">
    <location>
        <begin position="85"/>
        <end position="133"/>
    </location>
</feature>
<dbReference type="AlphaFoldDB" id="A0A0M6XW72"/>
<dbReference type="SUPFAM" id="SSF46955">
    <property type="entry name" value="Putative DNA-binding domain"/>
    <property type="match status" value="1"/>
</dbReference>
<dbReference type="InterPro" id="IPR009061">
    <property type="entry name" value="DNA-bd_dom_put_sf"/>
</dbReference>
<dbReference type="EMBL" id="CXPG01000027">
    <property type="protein sequence ID" value="CTQ34817.1"/>
    <property type="molecule type" value="Genomic_DNA"/>
</dbReference>
<dbReference type="GO" id="GO:0003677">
    <property type="term" value="F:DNA binding"/>
    <property type="evidence" value="ECO:0007669"/>
    <property type="project" value="InterPro"/>
</dbReference>
<accession>A0A0M6XW72</accession>
<reference evidence="2 3" key="1">
    <citation type="submission" date="2015-07" db="EMBL/GenBank/DDBJ databases">
        <authorList>
            <person name="Noorani M."/>
        </authorList>
    </citation>
    <scope>NUCLEOTIDE SEQUENCE [LARGE SCALE GENOMIC DNA]</scope>
    <source>
        <strain evidence="2 3">CECT 5088</strain>
    </source>
</reference>
<keyword evidence="3" id="KW-1185">Reference proteome</keyword>
<dbReference type="OrthoDB" id="26212at2"/>
<sequence>MPALRQESFDGRLPDQIEVRGAEQLLTILASQAKEDGQVELELADAKGQRTPITLAPALSASLLELLRLVADGRGFTLVPLEAELTTKQAADHLNVSRPFLIKLLEEGQIPHHKVGRHRRVRAEDLFAYRARRDAERSKALDELARLDADLI</sequence>
<dbReference type="Pfam" id="PF12728">
    <property type="entry name" value="HTH_17"/>
    <property type="match status" value="1"/>
</dbReference>
<evidence type="ECO:0000313" key="3">
    <source>
        <dbReference type="Proteomes" id="UP000048908"/>
    </source>
</evidence>
<dbReference type="InterPro" id="IPR041657">
    <property type="entry name" value="HTH_17"/>
</dbReference>
<evidence type="ECO:0000313" key="2">
    <source>
        <dbReference type="EMBL" id="CTQ34817.1"/>
    </source>
</evidence>
<protein>
    <submittedName>
        <fullName evidence="2">DNA binding domain, excisionase family</fullName>
    </submittedName>
</protein>
<name>A0A0M6XW72_9RHOB</name>
<gene>
    <name evidence="2" type="ORF">JAN5088_03613</name>
</gene>